<dbReference type="GO" id="GO:0030366">
    <property type="term" value="F:molybdopterin synthase activity"/>
    <property type="evidence" value="ECO:0007669"/>
    <property type="project" value="UniProtKB-EC"/>
</dbReference>
<dbReference type="CDD" id="cd00756">
    <property type="entry name" value="MoaE"/>
    <property type="match status" value="1"/>
</dbReference>
<accession>A0AAU9C5U2</accession>
<evidence type="ECO:0000256" key="1">
    <source>
        <dbReference type="ARBA" id="ARBA00005046"/>
    </source>
</evidence>
<dbReference type="Pfam" id="PF02391">
    <property type="entry name" value="MoaE"/>
    <property type="match status" value="1"/>
</dbReference>
<dbReference type="Gene3D" id="3.90.1170.40">
    <property type="entry name" value="Molybdopterin biosynthesis MoaE subunit"/>
    <property type="match status" value="1"/>
</dbReference>
<evidence type="ECO:0000256" key="4">
    <source>
        <dbReference type="ARBA" id="ARBA00013858"/>
    </source>
</evidence>
<evidence type="ECO:0000256" key="2">
    <source>
        <dbReference type="ARBA" id="ARBA00005426"/>
    </source>
</evidence>
<dbReference type="Proteomes" id="UP001321450">
    <property type="component" value="Chromosome"/>
</dbReference>
<gene>
    <name evidence="12" type="ORF">MIN45_P0087</name>
</gene>
<evidence type="ECO:0000256" key="5">
    <source>
        <dbReference type="ARBA" id="ARBA00023150"/>
    </source>
</evidence>
<comment type="subunit">
    <text evidence="6">Heterotetramer of 2 MoaD subunits and 2 MoaE subunits. Also stable as homodimer. The enzyme changes between these two forms during catalysis.</text>
</comment>
<protein>
    <recommendedName>
        <fullName evidence="4">Molybdopterin synthase catalytic subunit</fullName>
        <ecNumber evidence="3">2.8.1.12</ecNumber>
    </recommendedName>
    <alternativeName>
        <fullName evidence="9">MPT synthase subunit 2</fullName>
    </alternativeName>
    <alternativeName>
        <fullName evidence="7">Molybdenum cofactor biosynthesis protein E</fullName>
    </alternativeName>
    <alternativeName>
        <fullName evidence="8">Molybdopterin-converting factor large subunit</fullName>
    </alternativeName>
    <alternativeName>
        <fullName evidence="10">Molybdopterin-converting factor subunit 2</fullName>
    </alternativeName>
</protein>
<comment type="similarity">
    <text evidence="2">Belongs to the MoaE family.</text>
</comment>
<dbReference type="PANTHER" id="PTHR23404">
    <property type="entry name" value="MOLYBDOPTERIN SYNTHASE RELATED"/>
    <property type="match status" value="1"/>
</dbReference>
<evidence type="ECO:0000313" key="12">
    <source>
        <dbReference type="EMBL" id="BCX87720.1"/>
    </source>
</evidence>
<evidence type="ECO:0000256" key="10">
    <source>
        <dbReference type="ARBA" id="ARBA00032474"/>
    </source>
</evidence>
<keyword evidence="12" id="KW-0808">Transferase</keyword>
<comment type="pathway">
    <text evidence="1">Cofactor biosynthesis; molybdopterin biosynthesis.</text>
</comment>
<proteinExistence type="inferred from homology"/>
<evidence type="ECO:0000256" key="6">
    <source>
        <dbReference type="ARBA" id="ARBA00026066"/>
    </source>
</evidence>
<dbReference type="AlphaFoldDB" id="A0AAU9C5U2"/>
<dbReference type="EC" id="2.8.1.12" evidence="3"/>
<evidence type="ECO:0000256" key="8">
    <source>
        <dbReference type="ARBA" id="ARBA00030407"/>
    </source>
</evidence>
<evidence type="ECO:0000256" key="7">
    <source>
        <dbReference type="ARBA" id="ARBA00029745"/>
    </source>
</evidence>
<name>A0AAU9C5U2_9GAMM</name>
<keyword evidence="13" id="KW-1185">Reference proteome</keyword>
<dbReference type="KEGG" id="meiy:MIN45_P0087"/>
<dbReference type="GO" id="GO:0006777">
    <property type="term" value="P:Mo-molybdopterin cofactor biosynthetic process"/>
    <property type="evidence" value="ECO:0007669"/>
    <property type="project" value="UniProtKB-KW"/>
</dbReference>
<evidence type="ECO:0000256" key="9">
    <source>
        <dbReference type="ARBA" id="ARBA00030781"/>
    </source>
</evidence>
<organism evidence="12 13">
    <name type="scientific">Methylomarinovum tepidoasis</name>
    <dbReference type="NCBI Taxonomy" id="2840183"/>
    <lineage>
        <taxon>Bacteria</taxon>
        <taxon>Pseudomonadati</taxon>
        <taxon>Pseudomonadota</taxon>
        <taxon>Gammaproteobacteria</taxon>
        <taxon>Methylococcales</taxon>
        <taxon>Methylothermaceae</taxon>
        <taxon>Methylomarinovum</taxon>
    </lineage>
</organism>
<dbReference type="InterPro" id="IPR003448">
    <property type="entry name" value="Mopterin_biosynth_MoaE"/>
</dbReference>
<evidence type="ECO:0000256" key="3">
    <source>
        <dbReference type="ARBA" id="ARBA00011950"/>
    </source>
</evidence>
<dbReference type="EMBL" id="AP024718">
    <property type="protein sequence ID" value="BCX87720.1"/>
    <property type="molecule type" value="Genomic_DNA"/>
</dbReference>
<evidence type="ECO:0000256" key="11">
    <source>
        <dbReference type="ARBA" id="ARBA00049878"/>
    </source>
</evidence>
<dbReference type="SUPFAM" id="SSF54690">
    <property type="entry name" value="Molybdopterin synthase subunit MoaE"/>
    <property type="match status" value="1"/>
</dbReference>
<dbReference type="InterPro" id="IPR036563">
    <property type="entry name" value="MoaE_sf"/>
</dbReference>
<dbReference type="RefSeq" id="WP_286292661.1">
    <property type="nucleotide sequence ID" value="NZ_AP024718.1"/>
</dbReference>
<comment type="catalytic activity">
    <reaction evidence="11">
        <text>2 [molybdopterin-synthase sulfur-carrier protein]-C-terminal-Gly-aminoethanethioate + cyclic pyranopterin phosphate + H2O = molybdopterin + 2 [molybdopterin-synthase sulfur-carrier protein]-C-terminal Gly-Gly + 2 H(+)</text>
        <dbReference type="Rhea" id="RHEA:26333"/>
        <dbReference type="Rhea" id="RHEA-COMP:12202"/>
        <dbReference type="Rhea" id="RHEA-COMP:19907"/>
        <dbReference type="ChEBI" id="CHEBI:15377"/>
        <dbReference type="ChEBI" id="CHEBI:15378"/>
        <dbReference type="ChEBI" id="CHEBI:58698"/>
        <dbReference type="ChEBI" id="CHEBI:59648"/>
        <dbReference type="ChEBI" id="CHEBI:90778"/>
        <dbReference type="ChEBI" id="CHEBI:232372"/>
        <dbReference type="EC" id="2.8.1.12"/>
    </reaction>
</comment>
<keyword evidence="5" id="KW-0501">Molybdenum cofactor biosynthesis</keyword>
<sequence length="143" mass="16433">MAVQLVEGEFDPWALLQAEQRRLPPGSFGATACFVGTMRDFNQGDEVEALFLEHYPGMTERELERLTAEARQRWPLAAVLVVHRVGHIRPGEPIVLVGVWSEHRREAFEACRWLMEALKQRAPFWKKEVTPRGARWVEKNTPG</sequence>
<evidence type="ECO:0000313" key="13">
    <source>
        <dbReference type="Proteomes" id="UP001321450"/>
    </source>
</evidence>
<reference evidence="13" key="1">
    <citation type="journal article" date="2024" name="Int. J. Syst. Evol. Microbiol.">
        <title>Methylomarinovum tepidoasis sp. nov., a moderately thermophilic methanotroph of the family Methylothermaceae isolated from a deep-sea hydrothermal field.</title>
        <authorList>
            <person name="Hirayama H."/>
            <person name="Takaki Y."/>
            <person name="Abe M."/>
            <person name="Miyazaki M."/>
            <person name="Uematsu K."/>
            <person name="Matsui Y."/>
            <person name="Takai K."/>
        </authorList>
    </citation>
    <scope>NUCLEOTIDE SEQUENCE [LARGE SCALE GENOMIC DNA]</scope>
    <source>
        <strain evidence="13">IN45</strain>
    </source>
</reference>